<comment type="caution">
    <text evidence="1">The sequence shown here is derived from an EMBL/GenBank/DDBJ whole genome shotgun (WGS) entry which is preliminary data.</text>
</comment>
<gene>
    <name evidence="1" type="ORF">KEU06_11375</name>
</gene>
<sequence length="144" mass="14781">MQIQDIVTNISNQVGIDPSTAEKAVGILLSVFKHEADGTRVGELFAAIPGADDLATRYDVMAEDTQQSAGGLAGLLSSALGSLLGSRAGALIQGVAQLQAAGLDIPQIRQTGASFVEQAKQASNPQLVDDIVESVPGLKGHFGL</sequence>
<name>A0A942DWQ2_9HYPH</name>
<evidence type="ECO:0000313" key="2">
    <source>
        <dbReference type="Proteomes" id="UP000680348"/>
    </source>
</evidence>
<dbReference type="InterPro" id="IPR021302">
    <property type="entry name" value="DUF2780_VcgC/VcgE"/>
</dbReference>
<proteinExistence type="predicted"/>
<reference evidence="1" key="1">
    <citation type="submission" date="2021-04" db="EMBL/GenBank/DDBJ databases">
        <title>Pseudaminobacter soli sp. nov., isolated from paddy soil contaminated by heavy metals.</title>
        <authorList>
            <person name="Zhang K."/>
        </authorList>
    </citation>
    <scope>NUCLEOTIDE SEQUENCE</scope>
    <source>
        <strain evidence="1">19-2017</strain>
    </source>
</reference>
<dbReference type="EMBL" id="JAGWCR010000005">
    <property type="protein sequence ID" value="MBS3649209.1"/>
    <property type="molecule type" value="Genomic_DNA"/>
</dbReference>
<dbReference type="Proteomes" id="UP000680348">
    <property type="component" value="Unassembled WGS sequence"/>
</dbReference>
<protein>
    <submittedName>
        <fullName evidence="1">DUF2780 domain-containing protein</fullName>
    </submittedName>
</protein>
<dbReference type="AlphaFoldDB" id="A0A942DWQ2"/>
<organism evidence="1 2">
    <name type="scientific">Pseudaminobacter soli</name>
    <name type="common">ex Zhang et al. 2022</name>
    <dbReference type="NCBI Taxonomy" id="2831468"/>
    <lineage>
        <taxon>Bacteria</taxon>
        <taxon>Pseudomonadati</taxon>
        <taxon>Pseudomonadota</taxon>
        <taxon>Alphaproteobacteria</taxon>
        <taxon>Hyphomicrobiales</taxon>
        <taxon>Phyllobacteriaceae</taxon>
        <taxon>Pseudaminobacter</taxon>
    </lineage>
</organism>
<accession>A0A942DWQ2</accession>
<evidence type="ECO:0000313" key="1">
    <source>
        <dbReference type="EMBL" id="MBS3649209.1"/>
    </source>
</evidence>
<dbReference type="Pfam" id="PF11075">
    <property type="entry name" value="DUF2780"/>
    <property type="match status" value="1"/>
</dbReference>
<keyword evidence="2" id="KW-1185">Reference proteome</keyword>